<protein>
    <submittedName>
        <fullName evidence="1">Uncharacterized protein</fullName>
    </submittedName>
</protein>
<comment type="caution">
    <text evidence="1">The sequence shown here is derived from an EMBL/GenBank/DDBJ whole genome shotgun (WGS) entry which is preliminary data.</text>
</comment>
<dbReference type="Proteomes" id="UP000617340">
    <property type="component" value="Unassembled WGS sequence"/>
</dbReference>
<organism evidence="1 2">
    <name type="scientific">Vespula germanica</name>
    <name type="common">German yellow jacket</name>
    <name type="synonym">Paravespula germanica</name>
    <dbReference type="NCBI Taxonomy" id="30212"/>
    <lineage>
        <taxon>Eukaryota</taxon>
        <taxon>Metazoa</taxon>
        <taxon>Ecdysozoa</taxon>
        <taxon>Arthropoda</taxon>
        <taxon>Hexapoda</taxon>
        <taxon>Insecta</taxon>
        <taxon>Pterygota</taxon>
        <taxon>Neoptera</taxon>
        <taxon>Endopterygota</taxon>
        <taxon>Hymenoptera</taxon>
        <taxon>Apocrita</taxon>
        <taxon>Aculeata</taxon>
        <taxon>Vespoidea</taxon>
        <taxon>Vespidae</taxon>
        <taxon>Vespinae</taxon>
        <taxon>Vespula</taxon>
    </lineage>
</organism>
<gene>
    <name evidence="1" type="ORF">HZH68_016204</name>
</gene>
<reference evidence="1" key="1">
    <citation type="journal article" date="2020" name="G3 (Bethesda)">
        <title>High-Quality Assemblies for Three Invasive Social Wasps from the &lt;i&gt;Vespula&lt;/i&gt; Genus.</title>
        <authorList>
            <person name="Harrop T.W.R."/>
            <person name="Guhlin J."/>
            <person name="McLaughlin G.M."/>
            <person name="Permina E."/>
            <person name="Stockwell P."/>
            <person name="Gilligan J."/>
            <person name="Le Lec M.F."/>
            <person name="Gruber M.A.M."/>
            <person name="Quinn O."/>
            <person name="Lovegrove M."/>
            <person name="Duncan E.J."/>
            <person name="Remnant E.J."/>
            <person name="Van Eeckhoven J."/>
            <person name="Graham B."/>
            <person name="Knapp R.A."/>
            <person name="Langford K.W."/>
            <person name="Kronenberg Z."/>
            <person name="Press M.O."/>
            <person name="Eacker S.M."/>
            <person name="Wilson-Rankin E.E."/>
            <person name="Purcell J."/>
            <person name="Lester P.J."/>
            <person name="Dearden P.K."/>
        </authorList>
    </citation>
    <scope>NUCLEOTIDE SEQUENCE</scope>
    <source>
        <strain evidence="1">Linc-1</strain>
    </source>
</reference>
<dbReference type="AlphaFoldDB" id="A0A834J4K6"/>
<sequence length="83" mass="9514">MGGIRNDKKNLMAINNDFKKENLGIKAEDEEKVKGSTGDEEVEGEDVGLWPNIDFVKLDLNSKVPNTAYRKNEVEWIIETFRE</sequence>
<evidence type="ECO:0000313" key="2">
    <source>
        <dbReference type="Proteomes" id="UP000617340"/>
    </source>
</evidence>
<proteinExistence type="predicted"/>
<accession>A0A834J4K6</accession>
<keyword evidence="2" id="KW-1185">Reference proteome</keyword>
<dbReference type="EMBL" id="JACSDZ010000023">
    <property type="protein sequence ID" value="KAF7380339.1"/>
    <property type="molecule type" value="Genomic_DNA"/>
</dbReference>
<name>A0A834J4K6_VESGE</name>
<evidence type="ECO:0000313" key="1">
    <source>
        <dbReference type="EMBL" id="KAF7380339.1"/>
    </source>
</evidence>